<dbReference type="InterPro" id="IPR020084">
    <property type="entry name" value="NUDIX_hydrolase_CS"/>
</dbReference>
<evidence type="ECO:0000313" key="4">
    <source>
        <dbReference type="EMBL" id="AQT68003.1"/>
    </source>
</evidence>
<dbReference type="PRINTS" id="PR00502">
    <property type="entry name" value="NUDIXFAMILY"/>
</dbReference>
<dbReference type="EMBL" id="CP019791">
    <property type="protein sequence ID" value="AQT68003.1"/>
    <property type="molecule type" value="Genomic_DNA"/>
</dbReference>
<dbReference type="Gene3D" id="3.90.79.10">
    <property type="entry name" value="Nucleoside Triphosphate Pyrophosphohydrolase"/>
    <property type="match status" value="1"/>
</dbReference>
<dbReference type="STRING" id="1936003.STSP2_01157"/>
<evidence type="ECO:0000313" key="5">
    <source>
        <dbReference type="Proteomes" id="UP000189674"/>
    </source>
</evidence>
<dbReference type="CDD" id="cd18873">
    <property type="entry name" value="NUDIX_NadM_like"/>
    <property type="match status" value="1"/>
</dbReference>
<feature type="domain" description="Nudix hydrolase" evidence="3">
    <location>
        <begin position="11"/>
        <end position="147"/>
    </location>
</feature>
<dbReference type="AlphaFoldDB" id="A0A1U9NJ98"/>
<keyword evidence="4" id="KW-0808">Transferase</keyword>
<evidence type="ECO:0000256" key="2">
    <source>
        <dbReference type="RuleBase" id="RU003476"/>
    </source>
</evidence>
<dbReference type="PROSITE" id="PS00893">
    <property type="entry name" value="NUDIX_BOX"/>
    <property type="match status" value="1"/>
</dbReference>
<comment type="similarity">
    <text evidence="2">Belongs to the Nudix hydrolase family.</text>
</comment>
<dbReference type="RefSeq" id="WP_146660649.1">
    <property type="nucleotide sequence ID" value="NZ_CP019791.1"/>
</dbReference>
<dbReference type="OrthoDB" id="9786141at2"/>
<dbReference type="SUPFAM" id="SSF55811">
    <property type="entry name" value="Nudix"/>
    <property type="match status" value="1"/>
</dbReference>
<dbReference type="GO" id="GO:0016787">
    <property type="term" value="F:hydrolase activity"/>
    <property type="evidence" value="ECO:0007669"/>
    <property type="project" value="UniProtKB-KW"/>
</dbReference>
<dbReference type="GO" id="GO:0016779">
    <property type="term" value="F:nucleotidyltransferase activity"/>
    <property type="evidence" value="ECO:0007669"/>
    <property type="project" value="UniProtKB-KW"/>
</dbReference>
<protein>
    <submittedName>
        <fullName evidence="4">Bifunctional NMN adenylyltransferase/Nudix hydrolase</fullName>
    </submittedName>
</protein>
<dbReference type="Pfam" id="PF00293">
    <property type="entry name" value="NUDIX"/>
    <property type="match status" value="1"/>
</dbReference>
<dbReference type="KEGG" id="alus:STSP2_01157"/>
<dbReference type="Proteomes" id="UP000189674">
    <property type="component" value="Chromosome"/>
</dbReference>
<sequence length="151" mass="16747">MAQKGKYTYSWPRPAVTCDALVFRTDTPTPQLLLIQRGTEPFKGNWAFPGGYVDIDEELHHAAARELAEETGLQNMDLKQYKTVGTIGRDPRGRQITVVYWGIADPSNTDVKGADDADLAQWFPVDDLPPMAFDHAEIAASALKELSILKT</sequence>
<dbReference type="InterPro" id="IPR000086">
    <property type="entry name" value="NUDIX_hydrolase_dom"/>
</dbReference>
<evidence type="ECO:0000256" key="1">
    <source>
        <dbReference type="ARBA" id="ARBA00022801"/>
    </source>
</evidence>
<name>A0A1U9NJ98_9BACT</name>
<proteinExistence type="inferred from homology"/>
<dbReference type="PROSITE" id="PS51462">
    <property type="entry name" value="NUDIX"/>
    <property type="match status" value="1"/>
</dbReference>
<dbReference type="PANTHER" id="PTHR43736">
    <property type="entry name" value="ADP-RIBOSE PYROPHOSPHATASE"/>
    <property type="match status" value="1"/>
</dbReference>
<dbReference type="InterPro" id="IPR015797">
    <property type="entry name" value="NUDIX_hydrolase-like_dom_sf"/>
</dbReference>
<accession>A0A1U9NJ98</accession>
<keyword evidence="4" id="KW-0548">Nucleotidyltransferase</keyword>
<dbReference type="PANTHER" id="PTHR43736:SF5">
    <property type="entry name" value="NUDIX HYDROLASE DOMAIN-CONTAINING PROTEIN"/>
    <property type="match status" value="1"/>
</dbReference>
<evidence type="ECO:0000259" key="3">
    <source>
        <dbReference type="PROSITE" id="PS51462"/>
    </source>
</evidence>
<organism evidence="4 5">
    <name type="scientific">Anaerohalosphaera lusitana</name>
    <dbReference type="NCBI Taxonomy" id="1936003"/>
    <lineage>
        <taxon>Bacteria</taxon>
        <taxon>Pseudomonadati</taxon>
        <taxon>Planctomycetota</taxon>
        <taxon>Phycisphaerae</taxon>
        <taxon>Sedimentisphaerales</taxon>
        <taxon>Anaerohalosphaeraceae</taxon>
        <taxon>Anaerohalosphaera</taxon>
    </lineage>
</organism>
<keyword evidence="1 2" id="KW-0378">Hydrolase</keyword>
<dbReference type="InterPro" id="IPR020476">
    <property type="entry name" value="Nudix_hydrolase"/>
</dbReference>
<reference evidence="5" key="1">
    <citation type="submission" date="2017-02" db="EMBL/GenBank/DDBJ databases">
        <title>Comparative genomics and description of representatives of a novel lineage of planctomycetes thriving in anoxic sediments.</title>
        <authorList>
            <person name="Spring S."/>
            <person name="Bunk B."/>
            <person name="Sproer C."/>
        </authorList>
    </citation>
    <scope>NUCLEOTIDE SEQUENCE [LARGE SCALE GENOMIC DNA]</scope>
    <source>
        <strain evidence="5">ST-NAGAB-D1</strain>
    </source>
</reference>
<keyword evidence="5" id="KW-1185">Reference proteome</keyword>
<gene>
    <name evidence="4" type="ORF">STSP2_01157</name>
</gene>